<dbReference type="FunFam" id="2.40.110.20:FF:000001">
    <property type="entry name" value="Acyl-CoA dehydrogenase AidB"/>
    <property type="match status" value="1"/>
</dbReference>
<sequence>MTATHEVTNQVPPLVDYDAADYPPVLEALARDGAQDGLDELHRVGALAGGAEAQKWGDLAEAHPPELHTHDRYGNRVDEVEYDPAYHRLMSTAVELGLHGAPWIDPNPHAHLLRAAKMAVWGQTDAGHGCPISMTYAVVPALRHNPKLAAAYEPALTSRVYDPQLAVPETKLGLIAGMSMTEKQGGSDVRAGTTRAVPQSDGSYRVTGHKWFTSAPMSDVFLVLAQAPGGLSCFFLPRVLPDGSRNSMFLQRLKNKLGNHSNASSEVEYDDAVAWLVGEEGRGVRTIIEMVNMTRLDCTIASASGMRVGTANAIHHAVHRSAFGKHLVNQPLMRNVLADLAVEAEASTTAALWLASLTDRASNGDEHAQSLRRVSLAVSKYFVCKRAPMHAAEALECLGGNGYVEDSRMPRLYREAPLMSVWEGSGNVAALDTLRAMAKAPESLQVFFDELDSAAGHDHRLDAAVASLKDGFTDFSTVEHRARRLVGEMALALQGALLVRTGHPAVADAFCASRLGGDWGSVFGTLPTGVDTAAIIDRSTPKTNA</sequence>
<dbReference type="Gene3D" id="2.40.110.20">
    <property type="match status" value="1"/>
</dbReference>
<feature type="domain" description="Adaptive response protein AidB N-terminal" evidence="9">
    <location>
        <begin position="9"/>
        <end position="163"/>
    </location>
</feature>
<dbReference type="Gene3D" id="1.20.140.10">
    <property type="entry name" value="Butyryl-CoA Dehydrogenase, subunit A, domain 3"/>
    <property type="match status" value="1"/>
</dbReference>
<dbReference type="GO" id="GO:0003995">
    <property type="term" value="F:acyl-CoA dehydrogenase activity"/>
    <property type="evidence" value="ECO:0007669"/>
    <property type="project" value="InterPro"/>
</dbReference>
<dbReference type="PANTHER" id="PTHR42707:SF3">
    <property type="entry name" value="ACYL-COA DEHYDROGENASE AIDB-RELATED"/>
    <property type="match status" value="1"/>
</dbReference>
<evidence type="ECO:0000256" key="3">
    <source>
        <dbReference type="ARBA" id="ARBA00022630"/>
    </source>
</evidence>
<dbReference type="InterPro" id="IPR009075">
    <property type="entry name" value="AcylCo_DH/oxidase_C"/>
</dbReference>
<reference evidence="10" key="1">
    <citation type="journal article" date="2014" name="Int. J. Syst. Evol. Microbiol.">
        <title>Complete genome sequence of Corynebacterium casei LMG S-19264T (=DSM 44701T), isolated from a smear-ripened cheese.</title>
        <authorList>
            <consortium name="US DOE Joint Genome Institute (JGI-PGF)"/>
            <person name="Walter F."/>
            <person name="Albersmeier A."/>
            <person name="Kalinowski J."/>
            <person name="Ruckert C."/>
        </authorList>
    </citation>
    <scope>NUCLEOTIDE SEQUENCE</scope>
    <source>
        <strain evidence="10">CCM 7905</strain>
    </source>
</reference>
<dbReference type="AlphaFoldDB" id="A0A917CQ10"/>
<dbReference type="Pfam" id="PF00441">
    <property type="entry name" value="Acyl-CoA_dh_1"/>
    <property type="match status" value="1"/>
</dbReference>
<comment type="cofactor">
    <cofactor evidence="1 6">
        <name>FAD</name>
        <dbReference type="ChEBI" id="CHEBI:57692"/>
    </cofactor>
</comment>
<reference evidence="10" key="2">
    <citation type="submission" date="2020-09" db="EMBL/GenBank/DDBJ databases">
        <authorList>
            <person name="Sun Q."/>
            <person name="Sedlacek I."/>
        </authorList>
    </citation>
    <scope>NUCLEOTIDE SEQUENCE</scope>
    <source>
        <strain evidence="10">CCM 7905</strain>
    </source>
</reference>
<evidence type="ECO:0000256" key="2">
    <source>
        <dbReference type="ARBA" id="ARBA00009347"/>
    </source>
</evidence>
<gene>
    <name evidence="10" type="ORF">GCM10007304_05890</name>
</gene>
<dbReference type="SUPFAM" id="SSF56645">
    <property type="entry name" value="Acyl-CoA dehydrogenase NM domain-like"/>
    <property type="match status" value="1"/>
</dbReference>
<dbReference type="InterPro" id="IPR036250">
    <property type="entry name" value="AcylCo_DH-like_C"/>
</dbReference>
<name>A0A917CQ10_9NOCA</name>
<dbReference type="InterPro" id="IPR006091">
    <property type="entry name" value="Acyl-CoA_Oxase/DH_mid-dom"/>
</dbReference>
<dbReference type="InterPro" id="IPR052904">
    <property type="entry name" value="Acyl-CoA_dehydrogenase-like"/>
</dbReference>
<dbReference type="EMBL" id="BMCU01000001">
    <property type="protein sequence ID" value="GGF94853.1"/>
    <property type="molecule type" value="Genomic_DNA"/>
</dbReference>
<dbReference type="Proteomes" id="UP000654257">
    <property type="component" value="Unassembled WGS sequence"/>
</dbReference>
<dbReference type="Gene3D" id="6.10.250.600">
    <property type="match status" value="1"/>
</dbReference>
<keyword evidence="3 6" id="KW-0285">Flavoprotein</keyword>
<accession>A0A917CQ10</accession>
<feature type="domain" description="Acyl-CoA oxidase/dehydrogenase middle" evidence="8">
    <location>
        <begin position="178"/>
        <end position="271"/>
    </location>
</feature>
<dbReference type="SUPFAM" id="SSF47203">
    <property type="entry name" value="Acyl-CoA dehydrogenase C-terminal domain-like"/>
    <property type="match status" value="1"/>
</dbReference>
<keyword evidence="5 6" id="KW-0560">Oxidoreductase</keyword>
<dbReference type="Pfam" id="PF18158">
    <property type="entry name" value="AidB_N"/>
    <property type="match status" value="1"/>
</dbReference>
<evidence type="ECO:0000259" key="7">
    <source>
        <dbReference type="Pfam" id="PF00441"/>
    </source>
</evidence>
<dbReference type="RefSeq" id="WP_188543183.1">
    <property type="nucleotide sequence ID" value="NZ_BMCU01000001.1"/>
</dbReference>
<protein>
    <submittedName>
        <fullName evidence="10">Acyl-CoA dehydrogenase</fullName>
    </submittedName>
</protein>
<evidence type="ECO:0000259" key="8">
    <source>
        <dbReference type="Pfam" id="PF02770"/>
    </source>
</evidence>
<evidence type="ECO:0000313" key="10">
    <source>
        <dbReference type="EMBL" id="GGF94853.1"/>
    </source>
</evidence>
<evidence type="ECO:0000256" key="6">
    <source>
        <dbReference type="RuleBase" id="RU362125"/>
    </source>
</evidence>
<evidence type="ECO:0000259" key="9">
    <source>
        <dbReference type="Pfam" id="PF18158"/>
    </source>
</evidence>
<keyword evidence="11" id="KW-1185">Reference proteome</keyword>
<evidence type="ECO:0000256" key="1">
    <source>
        <dbReference type="ARBA" id="ARBA00001974"/>
    </source>
</evidence>
<dbReference type="InterPro" id="IPR041504">
    <property type="entry name" value="AidB_N"/>
</dbReference>
<feature type="domain" description="Acyl-CoA dehydrogenase/oxidase C-terminal" evidence="7">
    <location>
        <begin position="281"/>
        <end position="436"/>
    </location>
</feature>
<proteinExistence type="inferred from homology"/>
<dbReference type="PROSITE" id="PS00073">
    <property type="entry name" value="ACYL_COA_DH_2"/>
    <property type="match status" value="1"/>
</dbReference>
<dbReference type="Pfam" id="PF02770">
    <property type="entry name" value="Acyl-CoA_dh_M"/>
    <property type="match status" value="1"/>
</dbReference>
<comment type="similarity">
    <text evidence="2 6">Belongs to the acyl-CoA dehydrogenase family.</text>
</comment>
<comment type="caution">
    <text evidence="10">The sequence shown here is derived from an EMBL/GenBank/DDBJ whole genome shotgun (WGS) entry which is preliminary data.</text>
</comment>
<organism evidence="10 11">
    <name type="scientific">Rhodococcoides trifolii</name>
    <dbReference type="NCBI Taxonomy" id="908250"/>
    <lineage>
        <taxon>Bacteria</taxon>
        <taxon>Bacillati</taxon>
        <taxon>Actinomycetota</taxon>
        <taxon>Actinomycetes</taxon>
        <taxon>Mycobacteriales</taxon>
        <taxon>Nocardiaceae</taxon>
        <taxon>Rhodococcoides</taxon>
    </lineage>
</organism>
<dbReference type="InterPro" id="IPR006089">
    <property type="entry name" value="Acyl-CoA_DH_CS"/>
</dbReference>
<keyword evidence="4 6" id="KW-0274">FAD</keyword>
<evidence type="ECO:0000313" key="11">
    <source>
        <dbReference type="Proteomes" id="UP000654257"/>
    </source>
</evidence>
<dbReference type="PANTHER" id="PTHR42707">
    <property type="entry name" value="ACYL-COA DEHYDROGENASE"/>
    <property type="match status" value="1"/>
</dbReference>
<evidence type="ECO:0000256" key="5">
    <source>
        <dbReference type="ARBA" id="ARBA00023002"/>
    </source>
</evidence>
<dbReference type="InterPro" id="IPR009100">
    <property type="entry name" value="AcylCoA_DH/oxidase_NM_dom_sf"/>
</dbReference>
<evidence type="ECO:0000256" key="4">
    <source>
        <dbReference type="ARBA" id="ARBA00022827"/>
    </source>
</evidence>